<sequence length="97" mass="11115">MKIKKGKFMVYKITHIRLSNPSEVSTKKITHIKLESGIVETAAMAAYFIDMGCKYTYKNSAGKEIFVTSVHPIFGNPYIETLDRTTEFDELLNLPYF</sequence>
<comment type="caution">
    <text evidence="1">The sequence shown here is derived from an EMBL/GenBank/DDBJ whole genome shotgun (WGS) entry which is preliminary data.</text>
</comment>
<evidence type="ECO:0000313" key="1">
    <source>
        <dbReference type="EMBL" id="KSU18121.1"/>
    </source>
</evidence>
<evidence type="ECO:0000313" key="2">
    <source>
        <dbReference type="Proteomes" id="UP000053719"/>
    </source>
</evidence>
<dbReference type="AlphaFoldDB" id="A0A0V8DXI3"/>
<gene>
    <name evidence="1" type="ORF">M20_2434</name>
</gene>
<dbReference type="PATRIC" id="fig|1360.114.peg.1401"/>
<evidence type="ECO:0008006" key="3">
    <source>
        <dbReference type="Google" id="ProtNLM"/>
    </source>
</evidence>
<dbReference type="Pfam" id="PF13031">
    <property type="entry name" value="DUF3892"/>
    <property type="match status" value="1"/>
</dbReference>
<name>A0A0V8DXI3_LACLL</name>
<dbReference type="InterPro" id="IPR024997">
    <property type="entry name" value="DUF3892"/>
</dbReference>
<dbReference type="Proteomes" id="UP000053719">
    <property type="component" value="Unassembled WGS sequence"/>
</dbReference>
<organism evidence="1 2">
    <name type="scientific">Lactococcus lactis subsp. lactis</name>
    <name type="common">Streptococcus lactis</name>
    <dbReference type="NCBI Taxonomy" id="1360"/>
    <lineage>
        <taxon>Bacteria</taxon>
        <taxon>Bacillati</taxon>
        <taxon>Bacillota</taxon>
        <taxon>Bacilli</taxon>
        <taxon>Lactobacillales</taxon>
        <taxon>Streptococcaceae</taxon>
        <taxon>Lactococcus</taxon>
    </lineage>
</organism>
<proteinExistence type="predicted"/>
<protein>
    <recommendedName>
        <fullName evidence="3">DUF3892 domain-containing protein</fullName>
    </recommendedName>
</protein>
<reference evidence="2" key="1">
    <citation type="submission" date="2015-10" db="EMBL/GenBank/DDBJ databases">
        <title>Draft Genome Sequences of 11 Lactococcus lactis subspecies cremoris strains.</title>
        <authorList>
            <person name="Wels M."/>
            <person name="Backus L."/>
            <person name="Boekhorst J."/>
            <person name="Dijkstra A."/>
            <person name="Beerthuizen M."/>
            <person name="Kelly W."/>
            <person name="Siezen R."/>
            <person name="Bachmann H."/>
            <person name="Van Hijum S."/>
        </authorList>
    </citation>
    <scope>NUCLEOTIDE SEQUENCE [LARGE SCALE GENOMIC DNA]</scope>
    <source>
        <strain evidence="2">M20</strain>
    </source>
</reference>
<dbReference type="EMBL" id="LKLU01000134">
    <property type="protein sequence ID" value="KSU18121.1"/>
    <property type="molecule type" value="Genomic_DNA"/>
</dbReference>
<accession>A0A0V8DXI3</accession>